<evidence type="ECO:0000313" key="3">
    <source>
        <dbReference type="Proteomes" id="UP000005837"/>
    </source>
</evidence>
<reference evidence="2 3" key="1">
    <citation type="submission" date="2009-01" db="EMBL/GenBank/DDBJ databases">
        <authorList>
            <person name="Fulton L."/>
            <person name="Clifton S."/>
            <person name="Chinwalla A.T."/>
            <person name="Mitreva M."/>
            <person name="Sodergren E."/>
            <person name="Weinstock G."/>
            <person name="Clifton S."/>
            <person name="Dooling D.J."/>
            <person name="Fulton B."/>
            <person name="Minx P."/>
            <person name="Pepin K.H."/>
            <person name="Johnson M."/>
            <person name="Bhonagiri V."/>
            <person name="Nash W.E."/>
            <person name="Mardis E.R."/>
            <person name="Wilson R.K."/>
        </authorList>
    </citation>
    <scope>NUCLEOTIDE SEQUENCE [LARGE SCALE GENOMIC DNA]</scope>
    <source>
        <strain evidence="2 3">ATCC 23834</strain>
    </source>
</reference>
<evidence type="ECO:0000313" key="2">
    <source>
        <dbReference type="EMBL" id="EEG23767.1"/>
    </source>
</evidence>
<evidence type="ECO:0000256" key="1">
    <source>
        <dbReference type="SAM" id="MobiDB-lite"/>
    </source>
</evidence>
<gene>
    <name evidence="2" type="ORF">EIKCOROL_01551</name>
</gene>
<dbReference type="AlphaFoldDB" id="C0DW05"/>
<dbReference type="Proteomes" id="UP000005837">
    <property type="component" value="Unassembled WGS sequence"/>
</dbReference>
<name>C0DW05_EIKCO</name>
<accession>C0DW05</accession>
<dbReference type="HOGENOM" id="CLU_2860617_0_0_4"/>
<dbReference type="EMBL" id="ACEA01000029">
    <property type="protein sequence ID" value="EEG23767.1"/>
    <property type="molecule type" value="Genomic_DNA"/>
</dbReference>
<proteinExistence type="predicted"/>
<protein>
    <submittedName>
        <fullName evidence="2">Uncharacterized protein</fullName>
    </submittedName>
</protein>
<sequence length="64" mass="7298">MRLRRFGHASPCSPKNRTPFGCSSREGVAATVRTPHLPRLVIGKVHQSMNYEFYRFQVAFSLFG</sequence>
<feature type="region of interest" description="Disordered" evidence="1">
    <location>
        <begin position="1"/>
        <end position="24"/>
    </location>
</feature>
<organism evidence="2 3">
    <name type="scientific">Eikenella corrodens ATCC 23834</name>
    <dbReference type="NCBI Taxonomy" id="546274"/>
    <lineage>
        <taxon>Bacteria</taxon>
        <taxon>Pseudomonadati</taxon>
        <taxon>Pseudomonadota</taxon>
        <taxon>Betaproteobacteria</taxon>
        <taxon>Neisseriales</taxon>
        <taxon>Neisseriaceae</taxon>
        <taxon>Eikenella</taxon>
    </lineage>
</organism>
<comment type="caution">
    <text evidence="2">The sequence shown here is derived from an EMBL/GenBank/DDBJ whole genome shotgun (WGS) entry which is preliminary data.</text>
</comment>